<dbReference type="InterPro" id="IPR041916">
    <property type="entry name" value="Anti_sigma_zinc_sf"/>
</dbReference>
<evidence type="ECO:0000313" key="3">
    <source>
        <dbReference type="Proteomes" id="UP000028006"/>
    </source>
</evidence>
<organism evidence="2 3">
    <name type="scientific">Endozoicomonas montiporae</name>
    <dbReference type="NCBI Taxonomy" id="1027273"/>
    <lineage>
        <taxon>Bacteria</taxon>
        <taxon>Pseudomonadati</taxon>
        <taxon>Pseudomonadota</taxon>
        <taxon>Gammaproteobacteria</taxon>
        <taxon>Oceanospirillales</taxon>
        <taxon>Endozoicomonadaceae</taxon>
        <taxon>Endozoicomonas</taxon>
    </lineage>
</organism>
<dbReference type="NCBIfam" id="TIGR02451">
    <property type="entry name" value="anti_sig_ChrR"/>
    <property type="match status" value="1"/>
</dbReference>
<dbReference type="CDD" id="cd20301">
    <property type="entry name" value="cupin_ChrR"/>
    <property type="match status" value="1"/>
</dbReference>
<protein>
    <recommendedName>
        <fullName evidence="1">ChrR-like cupin domain-containing protein</fullName>
    </recommendedName>
</protein>
<proteinExistence type="predicted"/>
<sequence>MTAIHHPDPSSLMSYAAGSLPESIAMVIACHLSSCEHCRKAVSDAEDVGRTLLEQLEPVTMSDGARDNMLAMLDNVAPEPFQSSPVKAVGNVPAPLQPMLGEDLNKLHWRTMAPGMKQFIIPAPEGKLRLLKIAPGTSMPKHSHTGSELTLVLQGSYSDELGRFRAGDIADLDGDISHQPMVDTHEDCICLIATDAPLKFTGLIPRLLQPFFDL</sequence>
<comment type="caution">
    <text evidence="2">The sequence shown here is derived from an EMBL/GenBank/DDBJ whole genome shotgun (WGS) entry which is preliminary data.</text>
</comment>
<dbReference type="RefSeq" id="WP_034876191.1">
    <property type="nucleotide sequence ID" value="NZ_JOKG01000003.1"/>
</dbReference>
<dbReference type="Pfam" id="PF12973">
    <property type="entry name" value="Cupin_7"/>
    <property type="match status" value="1"/>
</dbReference>
<keyword evidence="3" id="KW-1185">Reference proteome</keyword>
<feature type="domain" description="ChrR-like cupin" evidence="1">
    <location>
        <begin position="103"/>
        <end position="194"/>
    </location>
</feature>
<dbReference type="InterPro" id="IPR012807">
    <property type="entry name" value="Anti-sigma_ChrR"/>
</dbReference>
<dbReference type="Gene3D" id="1.10.10.1320">
    <property type="entry name" value="Anti-sigma factor, zinc-finger domain"/>
    <property type="match status" value="1"/>
</dbReference>
<gene>
    <name evidence="2" type="ORF">GZ77_13510</name>
</gene>
<evidence type="ECO:0000259" key="1">
    <source>
        <dbReference type="Pfam" id="PF12973"/>
    </source>
</evidence>
<dbReference type="InterPro" id="IPR011051">
    <property type="entry name" value="RmlC_Cupin_sf"/>
</dbReference>
<dbReference type="eggNOG" id="COG3806">
    <property type="taxonomic scope" value="Bacteria"/>
</dbReference>
<dbReference type="Gene3D" id="2.60.120.10">
    <property type="entry name" value="Jelly Rolls"/>
    <property type="match status" value="1"/>
</dbReference>
<dbReference type="Proteomes" id="UP000028006">
    <property type="component" value="Unassembled WGS sequence"/>
</dbReference>
<dbReference type="InterPro" id="IPR025979">
    <property type="entry name" value="ChrR-like_cupin_dom"/>
</dbReference>
<accession>A0A081N4M8</accession>
<dbReference type="EMBL" id="JOKG01000003">
    <property type="protein sequence ID" value="KEQ13401.1"/>
    <property type="molecule type" value="Genomic_DNA"/>
</dbReference>
<dbReference type="AlphaFoldDB" id="A0A081N4M8"/>
<evidence type="ECO:0000313" key="2">
    <source>
        <dbReference type="EMBL" id="KEQ13401.1"/>
    </source>
</evidence>
<dbReference type="SUPFAM" id="SSF51182">
    <property type="entry name" value="RmlC-like cupins"/>
    <property type="match status" value="1"/>
</dbReference>
<name>A0A081N4M8_9GAMM</name>
<dbReference type="InterPro" id="IPR014710">
    <property type="entry name" value="RmlC-like_jellyroll"/>
</dbReference>
<reference evidence="2 3" key="1">
    <citation type="submission" date="2014-06" db="EMBL/GenBank/DDBJ databases">
        <title>Whole Genome Sequences of Three Symbiotic Endozoicomonas Bacteria.</title>
        <authorList>
            <person name="Neave M.J."/>
            <person name="Apprill A."/>
            <person name="Voolstra C.R."/>
        </authorList>
    </citation>
    <scope>NUCLEOTIDE SEQUENCE [LARGE SCALE GENOMIC DNA]</scope>
    <source>
        <strain evidence="2 3">LMG 24815</strain>
    </source>
</reference>